<proteinExistence type="predicted"/>
<protein>
    <submittedName>
        <fullName evidence="1">Uncharacterized protein</fullName>
    </submittedName>
</protein>
<evidence type="ECO:0000313" key="1">
    <source>
        <dbReference type="EMBL" id="DAE08368.1"/>
    </source>
</evidence>
<name>A0A8S5PNM1_9CAUD</name>
<sequence>MLTTAYSGYVNHSDFYIAPQSYQDAFDFLCQLTVESEEEVFYIGKVSETIDDFEIYDVVEFRWNEDRGAWVQYDHR</sequence>
<dbReference type="EMBL" id="BK015468">
    <property type="protein sequence ID" value="DAE08368.1"/>
    <property type="molecule type" value="Genomic_DNA"/>
</dbReference>
<reference evidence="1" key="1">
    <citation type="journal article" date="2021" name="Proc. Natl. Acad. Sci. U.S.A.">
        <title>A Catalog of Tens of Thousands of Viruses from Human Metagenomes Reveals Hidden Associations with Chronic Diseases.</title>
        <authorList>
            <person name="Tisza M.J."/>
            <person name="Buck C.B."/>
        </authorList>
    </citation>
    <scope>NUCLEOTIDE SEQUENCE</scope>
    <source>
        <strain evidence="1">CtOAf25</strain>
    </source>
</reference>
<organism evidence="1">
    <name type="scientific">Podoviridae sp. ctOAf25</name>
    <dbReference type="NCBI Taxonomy" id="2825245"/>
    <lineage>
        <taxon>Viruses</taxon>
        <taxon>Duplodnaviria</taxon>
        <taxon>Heunggongvirae</taxon>
        <taxon>Uroviricota</taxon>
        <taxon>Caudoviricetes</taxon>
    </lineage>
</organism>
<accession>A0A8S5PNM1</accession>